<evidence type="ECO:0000313" key="14">
    <source>
        <dbReference type="Proteomes" id="UP001204142"/>
    </source>
</evidence>
<evidence type="ECO:0000256" key="10">
    <source>
        <dbReference type="ARBA" id="ARBA00023098"/>
    </source>
</evidence>
<dbReference type="SUPFAM" id="SSF54211">
    <property type="entry name" value="Ribosomal protein S5 domain 2-like"/>
    <property type="match status" value="2"/>
</dbReference>
<dbReference type="Proteomes" id="UP001204142">
    <property type="component" value="Unassembled WGS sequence"/>
</dbReference>
<keyword evidence="10 12" id="KW-0443">Lipid metabolism</keyword>
<feature type="binding site" evidence="12">
    <location>
        <position position="78"/>
    </location>
    <ligand>
        <name>Zn(2+)</name>
        <dbReference type="ChEBI" id="CHEBI:29105"/>
    </ligand>
</feature>
<comment type="catalytic activity">
    <reaction evidence="11 12">
        <text>a UDP-3-O-[(3R)-3-hydroxyacyl]-N-acetyl-alpha-D-glucosamine + H2O = a UDP-3-O-[(3R)-3-hydroxyacyl]-alpha-D-glucosamine + acetate</text>
        <dbReference type="Rhea" id="RHEA:67816"/>
        <dbReference type="ChEBI" id="CHEBI:15377"/>
        <dbReference type="ChEBI" id="CHEBI:30089"/>
        <dbReference type="ChEBI" id="CHEBI:137740"/>
        <dbReference type="ChEBI" id="CHEBI:173225"/>
        <dbReference type="EC" id="3.5.1.108"/>
    </reaction>
</comment>
<feature type="active site" description="Proton donor" evidence="12">
    <location>
        <position position="268"/>
    </location>
</feature>
<accession>A0ABT1WJ52</accession>
<evidence type="ECO:0000256" key="6">
    <source>
        <dbReference type="ARBA" id="ARBA00022556"/>
    </source>
</evidence>
<dbReference type="NCBIfam" id="TIGR00325">
    <property type="entry name" value="lpxC"/>
    <property type="match status" value="1"/>
</dbReference>
<dbReference type="Gene3D" id="3.30.1700.10">
    <property type="entry name" value="lpxc deacetylase, domain 2"/>
    <property type="match status" value="1"/>
</dbReference>
<gene>
    <name evidence="12 13" type="primary">lpxC</name>
    <name evidence="13" type="ORF">NQT62_11535</name>
</gene>
<organism evidence="13 14">
    <name type="scientific">Limnobacter humi</name>
    <dbReference type="NCBI Taxonomy" id="1778671"/>
    <lineage>
        <taxon>Bacteria</taxon>
        <taxon>Pseudomonadati</taxon>
        <taxon>Pseudomonadota</taxon>
        <taxon>Betaproteobacteria</taxon>
        <taxon>Burkholderiales</taxon>
        <taxon>Burkholderiaceae</taxon>
        <taxon>Limnobacter</taxon>
    </lineage>
</organism>
<comment type="similarity">
    <text evidence="12">Belongs to the LpxC family.</text>
</comment>
<evidence type="ECO:0000256" key="7">
    <source>
        <dbReference type="ARBA" id="ARBA00022723"/>
    </source>
</evidence>
<keyword evidence="5 12" id="KW-0444">Lipid biosynthesis</keyword>
<evidence type="ECO:0000256" key="1">
    <source>
        <dbReference type="ARBA" id="ARBA00001947"/>
    </source>
</evidence>
<evidence type="ECO:0000256" key="2">
    <source>
        <dbReference type="ARBA" id="ARBA00002923"/>
    </source>
</evidence>
<keyword evidence="9 12" id="KW-0862">Zinc</keyword>
<dbReference type="Pfam" id="PF03331">
    <property type="entry name" value="LpxC"/>
    <property type="match status" value="1"/>
</dbReference>
<name>A0ABT1WJ52_9BURK</name>
<keyword evidence="6 12" id="KW-0441">Lipid A biosynthesis</keyword>
<dbReference type="EC" id="3.5.1.108" evidence="4 12"/>
<keyword evidence="8 12" id="KW-0378">Hydrolase</keyword>
<comment type="caution">
    <text evidence="13">The sequence shown here is derived from an EMBL/GenBank/DDBJ whole genome shotgun (WGS) entry which is preliminary data.</text>
</comment>
<dbReference type="InterPro" id="IPR020568">
    <property type="entry name" value="Ribosomal_Su5_D2-typ_SF"/>
</dbReference>
<evidence type="ECO:0000256" key="3">
    <source>
        <dbReference type="ARBA" id="ARBA00005002"/>
    </source>
</evidence>
<keyword evidence="7 12" id="KW-0479">Metal-binding</keyword>
<dbReference type="InterPro" id="IPR011334">
    <property type="entry name" value="UDP-acyl_GlcNac_deAcase_C"/>
</dbReference>
<dbReference type="GO" id="GO:0103117">
    <property type="term" value="F:UDP-3-O-acyl-N-acetylglucosamine deacetylase activity"/>
    <property type="evidence" value="ECO:0007669"/>
    <property type="project" value="UniProtKB-EC"/>
</dbReference>
<evidence type="ECO:0000256" key="9">
    <source>
        <dbReference type="ARBA" id="ARBA00022833"/>
    </source>
</evidence>
<evidence type="ECO:0000256" key="4">
    <source>
        <dbReference type="ARBA" id="ARBA00012745"/>
    </source>
</evidence>
<dbReference type="RefSeq" id="WP_256764892.1">
    <property type="nucleotide sequence ID" value="NZ_JANIGO010000003.1"/>
</dbReference>
<evidence type="ECO:0000256" key="5">
    <source>
        <dbReference type="ARBA" id="ARBA00022516"/>
    </source>
</evidence>
<comment type="pathway">
    <text evidence="3 12">Glycolipid biosynthesis; lipid IV(A) biosynthesis; lipid IV(A) from (3R)-3-hydroxytetradecanoyl-[acyl-carrier-protein] and UDP-N-acetyl-alpha-D-glucosamine: step 2/6.</text>
</comment>
<evidence type="ECO:0000256" key="8">
    <source>
        <dbReference type="ARBA" id="ARBA00022801"/>
    </source>
</evidence>
<dbReference type="EMBL" id="JANIGO010000003">
    <property type="protein sequence ID" value="MCQ8897066.1"/>
    <property type="molecule type" value="Genomic_DNA"/>
</dbReference>
<protein>
    <recommendedName>
        <fullName evidence="4 12">UDP-3-O-acyl-N-acetylglucosamine deacetylase</fullName>
        <shortName evidence="12">UDP-3-O-acyl-GlcNAc deacetylase</shortName>
        <ecNumber evidence="4 12">3.5.1.108</ecNumber>
    </recommendedName>
    <alternativeName>
        <fullName evidence="12">UDP-3-O-[R-3-hydroxymyristoyl]-N-acetylglucosamine deacetylase</fullName>
    </alternativeName>
</protein>
<reference evidence="13 14" key="1">
    <citation type="submission" date="2022-07" db="EMBL/GenBank/DDBJ databases">
        <authorList>
            <person name="Xamxidin M."/>
            <person name="Wu M."/>
        </authorList>
    </citation>
    <scope>NUCLEOTIDE SEQUENCE [LARGE SCALE GENOMIC DNA]</scope>
    <source>
        <strain evidence="13 14">NBRC 111650</strain>
    </source>
</reference>
<sequence>MVKQRTLKQVLSATGIGLHSGKRVTMTLRPAPANTGIVFRRVDLPVPVDFPVNAMAVGDTRMASTLEREGAKVSTIEHLMSALCGLGVDNAYIDLDAVEVPIMDGSAISFVFLIQQAGLEEQSALKKFIRVKKAVEVREGEGSNLKYASLKPYDGFKLTFEIDFGHPAIDQTGQMLEIDFASTSFTKDIARARTFGFTQDVEMLRNVGLALGGNLDNAIVMDEYRILNADGLRYDDEFVKHKVLDAIGDLYVIGHPIIGEYQAFRSGHGLNNQLIRALIKDPSAYEVVSFESIRETPTVFRSDWAVA</sequence>
<feature type="binding site" evidence="12">
    <location>
        <position position="241"/>
    </location>
    <ligand>
        <name>Zn(2+)</name>
        <dbReference type="ChEBI" id="CHEBI:29105"/>
    </ligand>
</feature>
<feature type="binding site" evidence="12">
    <location>
        <position position="245"/>
    </location>
    <ligand>
        <name>Zn(2+)</name>
        <dbReference type="ChEBI" id="CHEBI:29105"/>
    </ligand>
</feature>
<dbReference type="InterPro" id="IPR015870">
    <property type="entry name" value="UDP-acyl_N-AcGlcN_deAcase_N"/>
</dbReference>
<evidence type="ECO:0000256" key="12">
    <source>
        <dbReference type="HAMAP-Rule" id="MF_00388"/>
    </source>
</evidence>
<keyword evidence="14" id="KW-1185">Reference proteome</keyword>
<comment type="function">
    <text evidence="2 12">Catalyzes the hydrolysis of UDP-3-O-myristoyl-N-acetylglucosamine to form UDP-3-O-myristoylglucosamine and acetate, the committed step in lipid A biosynthesis.</text>
</comment>
<evidence type="ECO:0000313" key="13">
    <source>
        <dbReference type="EMBL" id="MCQ8897066.1"/>
    </source>
</evidence>
<dbReference type="PANTHER" id="PTHR33694:SF1">
    <property type="entry name" value="UDP-3-O-ACYL-N-ACETYLGLUCOSAMINE DEACETYLASE 1, MITOCHONDRIAL-RELATED"/>
    <property type="match status" value="1"/>
</dbReference>
<proteinExistence type="inferred from homology"/>
<dbReference type="Gene3D" id="3.30.230.20">
    <property type="entry name" value="lpxc deacetylase, domain 1"/>
    <property type="match status" value="1"/>
</dbReference>
<evidence type="ECO:0000256" key="11">
    <source>
        <dbReference type="ARBA" id="ARBA00024535"/>
    </source>
</evidence>
<dbReference type="InterPro" id="IPR004463">
    <property type="entry name" value="UDP-acyl_GlcNac_deAcase"/>
</dbReference>
<comment type="cofactor">
    <cofactor evidence="1 12">
        <name>Zn(2+)</name>
        <dbReference type="ChEBI" id="CHEBI:29105"/>
    </cofactor>
</comment>
<dbReference type="HAMAP" id="MF_00388">
    <property type="entry name" value="LpxC"/>
    <property type="match status" value="1"/>
</dbReference>
<dbReference type="PANTHER" id="PTHR33694">
    <property type="entry name" value="UDP-3-O-ACYL-N-ACETYLGLUCOSAMINE DEACETYLASE 1, MITOCHONDRIAL-RELATED"/>
    <property type="match status" value="1"/>
</dbReference>